<organism evidence="1 2">
    <name type="scientific">Candidatus Muproteobacteria bacterium RBG_16_60_9</name>
    <dbReference type="NCBI Taxonomy" id="1817755"/>
    <lineage>
        <taxon>Bacteria</taxon>
        <taxon>Pseudomonadati</taxon>
        <taxon>Pseudomonadota</taxon>
        <taxon>Candidatus Muproteobacteria</taxon>
    </lineage>
</organism>
<accession>A0A1F6VK81</accession>
<sequence>MVTAEKVKLTPENKCSFCRGATCCTYFTQQIDTPRSIDAFDLLLWQISHLNTQVYKDSDGWFLLVNNRCMHLQQDGRCGIYESRPQVCRDHSNDDCEFDGPAGADDFEVFFPDYESLLRYCRKRFKNWDSRTKPRKSAKRG</sequence>
<dbReference type="InterPro" id="IPR005358">
    <property type="entry name" value="Puta_zinc/iron-chelating_dom"/>
</dbReference>
<evidence type="ECO:0008006" key="3">
    <source>
        <dbReference type="Google" id="ProtNLM"/>
    </source>
</evidence>
<gene>
    <name evidence="1" type="ORF">A2W18_03525</name>
</gene>
<name>A0A1F6VK81_9PROT</name>
<evidence type="ECO:0000313" key="1">
    <source>
        <dbReference type="EMBL" id="OGI70060.1"/>
    </source>
</evidence>
<dbReference type="AlphaFoldDB" id="A0A1F6VK81"/>
<dbReference type="EMBL" id="MFSP01000008">
    <property type="protein sequence ID" value="OGI70060.1"/>
    <property type="molecule type" value="Genomic_DNA"/>
</dbReference>
<proteinExistence type="predicted"/>
<reference evidence="1 2" key="1">
    <citation type="journal article" date="2016" name="Nat. Commun.">
        <title>Thousands of microbial genomes shed light on interconnected biogeochemical processes in an aquifer system.</title>
        <authorList>
            <person name="Anantharaman K."/>
            <person name="Brown C.T."/>
            <person name="Hug L.A."/>
            <person name="Sharon I."/>
            <person name="Castelle C.J."/>
            <person name="Probst A.J."/>
            <person name="Thomas B.C."/>
            <person name="Singh A."/>
            <person name="Wilkins M.J."/>
            <person name="Karaoz U."/>
            <person name="Brodie E.L."/>
            <person name="Williams K.H."/>
            <person name="Hubbard S.S."/>
            <person name="Banfield J.F."/>
        </authorList>
    </citation>
    <scope>NUCLEOTIDE SEQUENCE [LARGE SCALE GENOMIC DNA]</scope>
</reference>
<protein>
    <recommendedName>
        <fullName evidence="3">Fe-S oxidoreductase</fullName>
    </recommendedName>
</protein>
<evidence type="ECO:0000313" key="2">
    <source>
        <dbReference type="Proteomes" id="UP000179076"/>
    </source>
</evidence>
<dbReference type="Proteomes" id="UP000179076">
    <property type="component" value="Unassembled WGS sequence"/>
</dbReference>
<dbReference type="Pfam" id="PF03692">
    <property type="entry name" value="CxxCxxCC"/>
    <property type="match status" value="1"/>
</dbReference>
<comment type="caution">
    <text evidence="1">The sequence shown here is derived from an EMBL/GenBank/DDBJ whole genome shotgun (WGS) entry which is preliminary data.</text>
</comment>